<keyword evidence="2" id="KW-0812">Transmembrane</keyword>
<protein>
    <recommendedName>
        <fullName evidence="5">Solute carrier family 40 protein</fullName>
    </recommendedName>
</protein>
<feature type="transmembrane region" description="Helical" evidence="2">
    <location>
        <begin position="371"/>
        <end position="393"/>
    </location>
</feature>
<evidence type="ECO:0000256" key="2">
    <source>
        <dbReference type="SAM" id="Phobius"/>
    </source>
</evidence>
<keyword evidence="4" id="KW-1185">Reference proteome</keyword>
<dbReference type="Gene3D" id="1.20.1250.20">
    <property type="entry name" value="MFS general substrate transporter like domains"/>
    <property type="match status" value="1"/>
</dbReference>
<keyword evidence="2" id="KW-1133">Transmembrane helix</keyword>
<accession>A0ABP0HUE3</accession>
<name>A0ABP0HUE3_9DINO</name>
<evidence type="ECO:0000313" key="4">
    <source>
        <dbReference type="Proteomes" id="UP001642464"/>
    </source>
</evidence>
<dbReference type="Proteomes" id="UP001642464">
    <property type="component" value="Unassembled WGS sequence"/>
</dbReference>
<feature type="transmembrane region" description="Helical" evidence="2">
    <location>
        <begin position="282"/>
        <end position="301"/>
    </location>
</feature>
<evidence type="ECO:0000256" key="1">
    <source>
        <dbReference type="SAM" id="MobiDB-lite"/>
    </source>
</evidence>
<dbReference type="InterPro" id="IPR036259">
    <property type="entry name" value="MFS_trans_sf"/>
</dbReference>
<keyword evidence="2" id="KW-0472">Membrane</keyword>
<dbReference type="SUPFAM" id="SSF103473">
    <property type="entry name" value="MFS general substrate transporter"/>
    <property type="match status" value="1"/>
</dbReference>
<organism evidence="3 4">
    <name type="scientific">Durusdinium trenchii</name>
    <dbReference type="NCBI Taxonomy" id="1381693"/>
    <lineage>
        <taxon>Eukaryota</taxon>
        <taxon>Sar</taxon>
        <taxon>Alveolata</taxon>
        <taxon>Dinophyceae</taxon>
        <taxon>Suessiales</taxon>
        <taxon>Symbiodiniaceae</taxon>
        <taxon>Durusdinium</taxon>
    </lineage>
</organism>
<feature type="transmembrane region" description="Helical" evidence="2">
    <location>
        <begin position="405"/>
        <end position="423"/>
    </location>
</feature>
<dbReference type="Pfam" id="PF07690">
    <property type="entry name" value="MFS_1"/>
    <property type="match status" value="1"/>
</dbReference>
<evidence type="ECO:0008006" key="5">
    <source>
        <dbReference type="Google" id="ProtNLM"/>
    </source>
</evidence>
<evidence type="ECO:0000313" key="3">
    <source>
        <dbReference type="EMBL" id="CAK8993826.1"/>
    </source>
</evidence>
<dbReference type="InterPro" id="IPR011701">
    <property type="entry name" value="MFS"/>
</dbReference>
<gene>
    <name evidence="3" type="ORF">SCF082_LOCUS3676</name>
</gene>
<dbReference type="EMBL" id="CAXAMM010001891">
    <property type="protein sequence ID" value="CAK8993826.1"/>
    <property type="molecule type" value="Genomic_DNA"/>
</dbReference>
<feature type="region of interest" description="Disordered" evidence="1">
    <location>
        <begin position="1"/>
        <end position="20"/>
    </location>
</feature>
<feature type="transmembrane region" description="Helical" evidence="2">
    <location>
        <begin position="429"/>
        <end position="453"/>
    </location>
</feature>
<proteinExistence type="predicted"/>
<comment type="caution">
    <text evidence="3">The sequence shown here is derived from an EMBL/GenBank/DDBJ whole genome shotgun (WGS) entry which is preliminary data.</text>
</comment>
<feature type="transmembrane region" description="Helical" evidence="2">
    <location>
        <begin position="337"/>
        <end position="359"/>
    </location>
</feature>
<reference evidence="3 4" key="1">
    <citation type="submission" date="2024-02" db="EMBL/GenBank/DDBJ databases">
        <authorList>
            <person name="Chen Y."/>
            <person name="Shah S."/>
            <person name="Dougan E. K."/>
            <person name="Thang M."/>
            <person name="Chan C."/>
        </authorList>
    </citation>
    <scope>NUCLEOTIDE SEQUENCE [LARGE SCALE GENOMIC DNA]</scope>
</reference>
<sequence length="530" mass="57929">MCSLDGSEIDPPARDRSTPRRHRLHCGWDQECKRWKDWVLLWTRALWPGAVLVEFIYELHERPWEGAINLKRLPHADVLIRTNECNTPGPCSLVRLCFVLLCAFQQCWKFLEIQADTTESHLFSFVLLPALETSVTGGTYYFWSVLPAWEADSHLGWSKTSTLQVNWTTTLAEALGLLLAGPLADYVEPVNLIAVEAMYTFTALFVASHLQSASLLILNLLLVHLVKGVLWPSLGSIAFQSIHLERQDEFFFCMALASRLSGAVGDLLLGQLLKWGFTWRSALYLYGGFAGVACLVCLYHMHRLLAGGIHREESPKGTSSMENYGAKWRRLSGDLNGWLALGVLVGSNCIWSLGGYLSVMMAEQFDLSPGAAAQAASSLLGGTFLGLLSAGLVTFFQGRVLGRRLQLLQASIGLGAVLMLVAMPKLSLLPWVLGLLVTGASAGPLLYLPYCVYSASVPRTHRAFSMGILDSMSTATTCGTRILFGRLRIALPSSAGHVMYDVTACGLGLGTLCTALLYARLAGKDDGSTF</sequence>